<dbReference type="OrthoDB" id="190787at2"/>
<feature type="domain" description="Cyclic nucleotide-binding" evidence="4">
    <location>
        <begin position="1"/>
        <end position="83"/>
    </location>
</feature>
<dbReference type="InterPro" id="IPR036390">
    <property type="entry name" value="WH_DNA-bd_sf"/>
</dbReference>
<keyword evidence="7" id="KW-1185">Reference proteome</keyword>
<sequence length="211" mass="23419">MLSEHEITRWRTIAPSLVTLDFHDRAVVYRQGDRLASLFWLLKGIVKLSHITEGGIQLTTDVMGPGGVFGSTLAAHISEHTATSLGEIHVAKVTHEELNSLVGESPQFAAFLCAELEAWQKRTERKLITILTNTVETRLIQTLRELALVFGTPCPHGYALEIPLTQQDIADLVYASRPAVTKAMNALRRRGVLDYRRELICVNHIALESAA</sequence>
<dbReference type="SMART" id="SM00419">
    <property type="entry name" value="HTH_CRP"/>
    <property type="match status" value="1"/>
</dbReference>
<evidence type="ECO:0000259" key="5">
    <source>
        <dbReference type="PROSITE" id="PS51063"/>
    </source>
</evidence>
<dbReference type="Proteomes" id="UP000309061">
    <property type="component" value="Plasmid unnamed1"/>
</dbReference>
<reference evidence="6 7" key="1">
    <citation type="submission" date="2019-11" db="EMBL/GenBank/DDBJ databases">
        <title>The genome sequence of Methylocystis heyeri.</title>
        <authorList>
            <person name="Oshkin I.Y."/>
            <person name="Miroshnikov K."/>
            <person name="Dedysh S.N."/>
        </authorList>
    </citation>
    <scope>NUCLEOTIDE SEQUENCE [LARGE SCALE GENOMIC DNA]</scope>
    <source>
        <strain evidence="6 7">H2</strain>
        <plasmid evidence="6 7">unnamed1</plasmid>
    </source>
</reference>
<dbReference type="PANTHER" id="PTHR24567:SF26">
    <property type="entry name" value="REGULATORY PROTEIN YEIL"/>
    <property type="match status" value="1"/>
</dbReference>
<dbReference type="SUPFAM" id="SSF46785">
    <property type="entry name" value="Winged helix' DNA-binding domain"/>
    <property type="match status" value="1"/>
</dbReference>
<dbReference type="RefSeq" id="WP_136498175.1">
    <property type="nucleotide sequence ID" value="NZ_CP046053.1"/>
</dbReference>
<dbReference type="GO" id="GO:0003677">
    <property type="term" value="F:DNA binding"/>
    <property type="evidence" value="ECO:0007669"/>
    <property type="project" value="UniProtKB-KW"/>
</dbReference>
<dbReference type="EMBL" id="CP046053">
    <property type="protein sequence ID" value="QGM48295.1"/>
    <property type="molecule type" value="Genomic_DNA"/>
</dbReference>
<keyword evidence="6" id="KW-0614">Plasmid</keyword>
<evidence type="ECO:0000256" key="3">
    <source>
        <dbReference type="ARBA" id="ARBA00023163"/>
    </source>
</evidence>
<organism evidence="6 7">
    <name type="scientific">Methylocystis heyeri</name>
    <dbReference type="NCBI Taxonomy" id="391905"/>
    <lineage>
        <taxon>Bacteria</taxon>
        <taxon>Pseudomonadati</taxon>
        <taxon>Pseudomonadota</taxon>
        <taxon>Alphaproteobacteria</taxon>
        <taxon>Hyphomicrobiales</taxon>
        <taxon>Methylocystaceae</taxon>
        <taxon>Methylocystis</taxon>
    </lineage>
</organism>
<dbReference type="InterPro" id="IPR050397">
    <property type="entry name" value="Env_Response_Regulators"/>
</dbReference>
<evidence type="ECO:0000313" key="6">
    <source>
        <dbReference type="EMBL" id="QGM48295.1"/>
    </source>
</evidence>
<dbReference type="PANTHER" id="PTHR24567">
    <property type="entry name" value="CRP FAMILY TRANSCRIPTIONAL REGULATORY PROTEIN"/>
    <property type="match status" value="1"/>
</dbReference>
<protein>
    <submittedName>
        <fullName evidence="6">Helix-turn-helix domain-containing protein</fullName>
    </submittedName>
</protein>
<dbReference type="InterPro" id="IPR018490">
    <property type="entry name" value="cNMP-bd_dom_sf"/>
</dbReference>
<dbReference type="Pfam" id="PF00027">
    <property type="entry name" value="cNMP_binding"/>
    <property type="match status" value="1"/>
</dbReference>
<dbReference type="GO" id="GO:0003700">
    <property type="term" value="F:DNA-binding transcription factor activity"/>
    <property type="evidence" value="ECO:0007669"/>
    <property type="project" value="TreeGrafter"/>
</dbReference>
<dbReference type="InterPro" id="IPR000595">
    <property type="entry name" value="cNMP-bd_dom"/>
</dbReference>
<dbReference type="AlphaFoldDB" id="A0A6B8KMB6"/>
<accession>A0A6B8KMB6</accession>
<gene>
    <name evidence="6" type="ORF">H2LOC_021160</name>
</gene>
<proteinExistence type="predicted"/>
<feature type="domain" description="HTH crp-type" evidence="5">
    <location>
        <begin position="133"/>
        <end position="206"/>
    </location>
</feature>
<evidence type="ECO:0000256" key="1">
    <source>
        <dbReference type="ARBA" id="ARBA00023015"/>
    </source>
</evidence>
<dbReference type="InterPro" id="IPR014710">
    <property type="entry name" value="RmlC-like_jellyroll"/>
</dbReference>
<keyword evidence="3" id="KW-0804">Transcription</keyword>
<dbReference type="InterPro" id="IPR012318">
    <property type="entry name" value="HTH_CRP"/>
</dbReference>
<evidence type="ECO:0000256" key="2">
    <source>
        <dbReference type="ARBA" id="ARBA00023125"/>
    </source>
</evidence>
<dbReference type="Gene3D" id="2.60.120.10">
    <property type="entry name" value="Jelly Rolls"/>
    <property type="match status" value="1"/>
</dbReference>
<evidence type="ECO:0000313" key="7">
    <source>
        <dbReference type="Proteomes" id="UP000309061"/>
    </source>
</evidence>
<keyword evidence="1" id="KW-0805">Transcription regulation</keyword>
<keyword evidence="2" id="KW-0238">DNA-binding</keyword>
<geneLocation type="plasmid" evidence="6">
    <name>unnamed1</name>
</geneLocation>
<dbReference type="GO" id="GO:0005829">
    <property type="term" value="C:cytosol"/>
    <property type="evidence" value="ECO:0007669"/>
    <property type="project" value="TreeGrafter"/>
</dbReference>
<evidence type="ECO:0000259" key="4">
    <source>
        <dbReference type="PROSITE" id="PS50042"/>
    </source>
</evidence>
<dbReference type="KEGG" id="mhey:H2LOC_021160"/>
<dbReference type="SUPFAM" id="SSF51206">
    <property type="entry name" value="cAMP-binding domain-like"/>
    <property type="match status" value="1"/>
</dbReference>
<dbReference type="CDD" id="cd00038">
    <property type="entry name" value="CAP_ED"/>
    <property type="match status" value="1"/>
</dbReference>
<dbReference type="PROSITE" id="PS51063">
    <property type="entry name" value="HTH_CRP_2"/>
    <property type="match status" value="1"/>
</dbReference>
<dbReference type="SMART" id="SM00100">
    <property type="entry name" value="cNMP"/>
    <property type="match status" value="1"/>
</dbReference>
<name>A0A6B8KMB6_9HYPH</name>
<dbReference type="Pfam" id="PF13545">
    <property type="entry name" value="HTH_Crp_2"/>
    <property type="match status" value="1"/>
</dbReference>
<dbReference type="PROSITE" id="PS50042">
    <property type="entry name" value="CNMP_BINDING_3"/>
    <property type="match status" value="1"/>
</dbReference>